<organism evidence="2 3">
    <name type="scientific">Thermocatellispora tengchongensis</name>
    <dbReference type="NCBI Taxonomy" id="1073253"/>
    <lineage>
        <taxon>Bacteria</taxon>
        <taxon>Bacillati</taxon>
        <taxon>Actinomycetota</taxon>
        <taxon>Actinomycetes</taxon>
        <taxon>Streptosporangiales</taxon>
        <taxon>Streptosporangiaceae</taxon>
        <taxon>Thermocatellispora</taxon>
    </lineage>
</organism>
<keyword evidence="3" id="KW-1185">Reference proteome</keyword>
<dbReference type="EMBL" id="JACHGN010000007">
    <property type="protein sequence ID" value="MBB5134094.1"/>
    <property type="molecule type" value="Genomic_DNA"/>
</dbReference>
<sequence length="53" mass="5607">MSQLFAAIFIVLMGVLACASYELCLGSLSRPRKPAADEPQAAAGEDVTVIRQP</sequence>
<evidence type="ECO:0000313" key="3">
    <source>
        <dbReference type="Proteomes" id="UP000578449"/>
    </source>
</evidence>
<evidence type="ECO:0000313" key="2">
    <source>
        <dbReference type="EMBL" id="MBB5134094.1"/>
    </source>
</evidence>
<reference evidence="2 3" key="1">
    <citation type="submission" date="2020-08" db="EMBL/GenBank/DDBJ databases">
        <title>Genomic Encyclopedia of Type Strains, Phase IV (KMG-IV): sequencing the most valuable type-strain genomes for metagenomic binning, comparative biology and taxonomic classification.</title>
        <authorList>
            <person name="Goeker M."/>
        </authorList>
    </citation>
    <scope>NUCLEOTIDE SEQUENCE [LARGE SCALE GENOMIC DNA]</scope>
    <source>
        <strain evidence="2 3">DSM 45615</strain>
    </source>
</reference>
<gene>
    <name evidence="2" type="ORF">HNP84_003820</name>
</gene>
<dbReference type="RefSeq" id="WP_185050998.1">
    <property type="nucleotide sequence ID" value="NZ_BAABIX010000031.1"/>
</dbReference>
<protein>
    <submittedName>
        <fullName evidence="2">Uncharacterized protein</fullName>
    </submittedName>
</protein>
<comment type="caution">
    <text evidence="2">The sequence shown here is derived from an EMBL/GenBank/DDBJ whole genome shotgun (WGS) entry which is preliminary data.</text>
</comment>
<evidence type="ECO:0000256" key="1">
    <source>
        <dbReference type="SAM" id="MobiDB-lite"/>
    </source>
</evidence>
<feature type="region of interest" description="Disordered" evidence="1">
    <location>
        <begin position="30"/>
        <end position="53"/>
    </location>
</feature>
<accession>A0A840NYW2</accession>
<dbReference type="AlphaFoldDB" id="A0A840NYW2"/>
<dbReference type="Proteomes" id="UP000578449">
    <property type="component" value="Unassembled WGS sequence"/>
</dbReference>
<name>A0A840NYW2_9ACTN</name>
<proteinExistence type="predicted"/>